<evidence type="ECO:0000313" key="1">
    <source>
        <dbReference type="EMBL" id="CAF3400632.1"/>
    </source>
</evidence>
<gene>
    <name evidence="1" type="ORF">KIK155_LOCUS8078</name>
</gene>
<sequence>MLQYNESIDFERRTLKKMDREAKLSQHVPKLLRIQFAQFLNNLLEYSSELTYFAINAFQTSSLRRVQINTLQRFSSFCVPRACAFHYNLDTEFDNFVQKMRLLCALTKRTFVDMRLTRIHFPDGKMINLPVARRSIDIFKCNINRLRDLKQIHQDIGYDLLLPDDQLYLALDLLVTDFDLLNCELENQIKFSDAMVLQTIVKGSFCFSIRGFHRNYNIFLHYRIALTWIYPAVKYAAYRSGDPNSRQEIKKCNKTFGIQHINDYCGKPNKLSRTTRVQSLERIAISTQNMNQNCTSETISDCSIKSQKKRRKCSRKSLNTTAAIDDFNRYLNEKKLHKTGIIHLKKYELNK</sequence>
<reference evidence="1" key="1">
    <citation type="submission" date="2021-02" db="EMBL/GenBank/DDBJ databases">
        <authorList>
            <person name="Nowell W R."/>
        </authorList>
    </citation>
    <scope>NUCLEOTIDE SEQUENCE</scope>
</reference>
<evidence type="ECO:0000313" key="2">
    <source>
        <dbReference type="Proteomes" id="UP000663865"/>
    </source>
</evidence>
<dbReference type="Proteomes" id="UP000663865">
    <property type="component" value="Unassembled WGS sequence"/>
</dbReference>
<name>A0A817ZZW2_9BILA</name>
<dbReference type="EMBL" id="CAJNYV010001072">
    <property type="protein sequence ID" value="CAF3400632.1"/>
    <property type="molecule type" value="Genomic_DNA"/>
</dbReference>
<comment type="caution">
    <text evidence="1">The sequence shown here is derived from an EMBL/GenBank/DDBJ whole genome shotgun (WGS) entry which is preliminary data.</text>
</comment>
<protein>
    <submittedName>
        <fullName evidence="1">Uncharacterized protein</fullName>
    </submittedName>
</protein>
<accession>A0A817ZZW2</accession>
<proteinExistence type="predicted"/>
<dbReference type="AlphaFoldDB" id="A0A817ZZW2"/>
<organism evidence="1 2">
    <name type="scientific">Rotaria socialis</name>
    <dbReference type="NCBI Taxonomy" id="392032"/>
    <lineage>
        <taxon>Eukaryota</taxon>
        <taxon>Metazoa</taxon>
        <taxon>Spiralia</taxon>
        <taxon>Gnathifera</taxon>
        <taxon>Rotifera</taxon>
        <taxon>Eurotatoria</taxon>
        <taxon>Bdelloidea</taxon>
        <taxon>Philodinida</taxon>
        <taxon>Philodinidae</taxon>
        <taxon>Rotaria</taxon>
    </lineage>
</organism>